<dbReference type="GO" id="GO:0022857">
    <property type="term" value="F:transmembrane transporter activity"/>
    <property type="evidence" value="ECO:0007669"/>
    <property type="project" value="InterPro"/>
</dbReference>
<feature type="region of interest" description="Disordered" evidence="3">
    <location>
        <begin position="383"/>
        <end position="413"/>
    </location>
</feature>
<dbReference type="PANTHER" id="PTHR30158">
    <property type="entry name" value="ACRA/E-RELATED COMPONENT OF DRUG EFFLUX TRANSPORTER"/>
    <property type="match status" value="1"/>
</dbReference>
<feature type="domain" description="Multidrug resistance protein MdtA-like C-terminal permuted SH3" evidence="7">
    <location>
        <begin position="308"/>
        <end position="368"/>
    </location>
</feature>
<evidence type="ECO:0000313" key="10">
    <source>
        <dbReference type="Proteomes" id="UP000008210"/>
    </source>
</evidence>
<dbReference type="GO" id="GO:0046677">
    <property type="term" value="P:response to antibiotic"/>
    <property type="evidence" value="ECO:0007669"/>
    <property type="project" value="TreeGrafter"/>
</dbReference>
<evidence type="ECO:0000256" key="2">
    <source>
        <dbReference type="ARBA" id="ARBA00009477"/>
    </source>
</evidence>
<dbReference type="Gene3D" id="2.40.30.170">
    <property type="match status" value="1"/>
</dbReference>
<dbReference type="NCBIfam" id="TIGR01730">
    <property type="entry name" value="RND_mfp"/>
    <property type="match status" value="1"/>
</dbReference>
<evidence type="ECO:0000259" key="4">
    <source>
        <dbReference type="Pfam" id="PF25876"/>
    </source>
</evidence>
<evidence type="ECO:0000313" key="8">
    <source>
        <dbReference type="EMBL" id="CAJ95904.1"/>
    </source>
</evidence>
<feature type="compositionally biased region" description="Basic and acidic residues" evidence="3">
    <location>
        <begin position="386"/>
        <end position="413"/>
    </location>
</feature>
<keyword evidence="10" id="KW-1185">Reference proteome</keyword>
<evidence type="ECO:0000259" key="5">
    <source>
        <dbReference type="Pfam" id="PF25917"/>
    </source>
</evidence>
<dbReference type="Gene3D" id="2.40.420.20">
    <property type="match status" value="1"/>
</dbReference>
<dbReference type="InterPro" id="IPR058626">
    <property type="entry name" value="MdtA-like_b-barrel"/>
</dbReference>
<dbReference type="EMBL" id="AM260480">
    <property type="protein sequence ID" value="CAJ95904.1"/>
    <property type="molecule type" value="Genomic_DNA"/>
</dbReference>
<accession>Q0K270</accession>
<dbReference type="InterPro" id="IPR058625">
    <property type="entry name" value="MdtA-like_BSH"/>
</dbReference>
<dbReference type="EMBL" id="CP039288">
    <property type="protein sequence ID" value="QCC03781.1"/>
    <property type="molecule type" value="Genomic_DNA"/>
</dbReference>
<gene>
    <name evidence="8" type="primary">acrA9</name>
    <name evidence="8" type="ordered locus">H16_B1113</name>
    <name evidence="9" type="ORF">E6A55_24830</name>
</gene>
<evidence type="ECO:0000259" key="6">
    <source>
        <dbReference type="Pfam" id="PF25944"/>
    </source>
</evidence>
<dbReference type="Pfam" id="PF25876">
    <property type="entry name" value="HH_MFP_RND"/>
    <property type="match status" value="1"/>
</dbReference>
<dbReference type="STRING" id="381666.H16_B1113"/>
<dbReference type="InterPro" id="IPR006311">
    <property type="entry name" value="TAT_signal"/>
</dbReference>
<sequence>MQQQKRRTLIALAIVVVLGAGVAGSILRPWHGGEAHANTPPPAPAIEVAAVVGQTITEWDEFSGRVEAVERVEIRPRVGGTIDAVHFREGALVKKGDPLFTIDPRPYAAEVARADAALGAAQVRAAHAQSEQTRAQRLLDDNAISKREFDERINAARETSANVRAAQAQLETARLNLAYTRITAPVAGRVSRAEITVGNLVAAGTGSPALTTVVSVSPIYASFEIDEQSYLRYTAPGAGGGQPNLPVYLGLANEDGNPHEGKIQSVDNRLDPRSGTIRVRAVFQNEDGRLLPGLYAKVKLGGGAPHAAVLVNDRAIGTDQGKKFVLVVDKTNKLVYREVELGPNHDGLRVVRKGLKPGETIVVNGLQRVRPGDTVQPKPVAMAFRSELEPRGTTPDRKQAASEKGEADVKPVS</sequence>
<dbReference type="HOGENOM" id="CLU_018816_2_1_4"/>
<dbReference type="Gene3D" id="2.40.50.100">
    <property type="match status" value="1"/>
</dbReference>
<dbReference type="RefSeq" id="WP_011617018.1">
    <property type="nucleotide sequence ID" value="NC_008314.1"/>
</dbReference>
<dbReference type="eggNOG" id="COG0845">
    <property type="taxonomic scope" value="Bacteria"/>
</dbReference>
<comment type="similarity">
    <text evidence="2">Belongs to the membrane fusion protein (MFP) (TC 8.A.1) family.</text>
</comment>
<dbReference type="InterPro" id="IPR058627">
    <property type="entry name" value="MdtA-like_C"/>
</dbReference>
<organism evidence="8 10">
    <name type="scientific">Cupriavidus necator (strain ATCC 17699 / DSM 428 / KCTC 22496 / NCIMB 10442 / H16 / Stanier 337)</name>
    <name type="common">Ralstonia eutropha</name>
    <dbReference type="NCBI Taxonomy" id="381666"/>
    <lineage>
        <taxon>Bacteria</taxon>
        <taxon>Pseudomonadati</taxon>
        <taxon>Pseudomonadota</taxon>
        <taxon>Betaproteobacteria</taxon>
        <taxon>Burkholderiales</taxon>
        <taxon>Burkholderiaceae</taxon>
        <taxon>Cupriavidus</taxon>
    </lineage>
</organism>
<dbReference type="GO" id="GO:0030313">
    <property type="term" value="C:cell envelope"/>
    <property type="evidence" value="ECO:0007669"/>
    <property type="project" value="UniProtKB-SubCell"/>
</dbReference>
<feature type="domain" description="Multidrug resistance protein MdtA-like beta-barrel" evidence="6">
    <location>
        <begin position="245"/>
        <end position="300"/>
    </location>
</feature>
<evidence type="ECO:0000259" key="7">
    <source>
        <dbReference type="Pfam" id="PF25967"/>
    </source>
</evidence>
<dbReference type="Pfam" id="PF25944">
    <property type="entry name" value="Beta-barrel_RND"/>
    <property type="match status" value="1"/>
</dbReference>
<dbReference type="FunFam" id="2.40.420.20:FF:000001">
    <property type="entry name" value="Efflux RND transporter periplasmic adaptor subunit"/>
    <property type="match status" value="1"/>
</dbReference>
<dbReference type="KEGG" id="reh:H16_B1113"/>
<reference evidence="8 10" key="1">
    <citation type="journal article" date="2006" name="Nat. Biotechnol.">
        <title>Genome sequence of the bioplastic-producing 'Knallgas' bacterium Ralstonia eutropha H16.</title>
        <authorList>
            <person name="Pohlmann A."/>
            <person name="Fricke W.F."/>
            <person name="Reinecke F."/>
            <person name="Kusian B."/>
            <person name="Liesegang H."/>
            <person name="Cramm R."/>
            <person name="Eitinger T."/>
            <person name="Ewering C."/>
            <person name="Potter M."/>
            <person name="Schwartz E."/>
            <person name="Strittmatter A."/>
            <person name="Voss I."/>
            <person name="Gottschalk G."/>
            <person name="Steinbuechel A."/>
            <person name="Friedrich B."/>
            <person name="Bowien B."/>
        </authorList>
    </citation>
    <scope>NUCLEOTIDE SEQUENCE [LARGE SCALE GENOMIC DNA]</scope>
    <source>
        <strain evidence="10">ATCC 17699 / DSM 428 / KCTC 22496 / NCIMB 10442 / H16 / Stanier 337</strain>
        <strain evidence="8">H16</strain>
    </source>
</reference>
<dbReference type="Gene3D" id="1.10.287.470">
    <property type="entry name" value="Helix hairpin bin"/>
    <property type="match status" value="1"/>
</dbReference>
<dbReference type="InterPro" id="IPR006143">
    <property type="entry name" value="RND_pump_MFP"/>
</dbReference>
<feature type="domain" description="Multidrug resistance protein MdtA-like barrel-sandwich hybrid" evidence="5">
    <location>
        <begin position="71"/>
        <end position="212"/>
    </location>
</feature>
<name>Q0K270_CUPNH</name>
<dbReference type="Proteomes" id="UP000296079">
    <property type="component" value="Chromosome 2"/>
</dbReference>
<dbReference type="PROSITE" id="PS51318">
    <property type="entry name" value="TAT"/>
    <property type="match status" value="1"/>
</dbReference>
<dbReference type="Pfam" id="PF25917">
    <property type="entry name" value="BSH_RND"/>
    <property type="match status" value="1"/>
</dbReference>
<dbReference type="Proteomes" id="UP000008210">
    <property type="component" value="Chromosome 2"/>
</dbReference>
<dbReference type="Pfam" id="PF25967">
    <property type="entry name" value="RND-MFP_C"/>
    <property type="match status" value="1"/>
</dbReference>
<feature type="domain" description="Multidrug resistance protein MdtA-like alpha-helical hairpin" evidence="4">
    <location>
        <begin position="112"/>
        <end position="180"/>
    </location>
</feature>
<evidence type="ECO:0000313" key="11">
    <source>
        <dbReference type="Proteomes" id="UP000296079"/>
    </source>
</evidence>
<dbReference type="SUPFAM" id="SSF111369">
    <property type="entry name" value="HlyD-like secretion proteins"/>
    <property type="match status" value="1"/>
</dbReference>
<dbReference type="PANTHER" id="PTHR30158:SF10">
    <property type="entry name" value="CATION EFFLUX PUMP"/>
    <property type="match status" value="1"/>
</dbReference>
<evidence type="ECO:0000256" key="1">
    <source>
        <dbReference type="ARBA" id="ARBA00004196"/>
    </source>
</evidence>
<dbReference type="GO" id="GO:0005886">
    <property type="term" value="C:plasma membrane"/>
    <property type="evidence" value="ECO:0007669"/>
    <property type="project" value="TreeGrafter"/>
</dbReference>
<dbReference type="AlphaFoldDB" id="Q0K270"/>
<proteinExistence type="inferred from homology"/>
<comment type="subcellular location">
    <subcellularLocation>
        <location evidence="1">Cell envelope</location>
    </subcellularLocation>
</comment>
<dbReference type="InterPro" id="IPR058624">
    <property type="entry name" value="MdtA-like_HH"/>
</dbReference>
<evidence type="ECO:0000256" key="3">
    <source>
        <dbReference type="SAM" id="MobiDB-lite"/>
    </source>
</evidence>
<protein>
    <submittedName>
        <fullName evidence="8">Cation/multidrug efflux system, mebrane-fusion component</fullName>
    </submittedName>
    <submittedName>
        <fullName evidence="9">Efflux RND transporter periplasmic adaptor subunit</fullName>
    </submittedName>
</protein>
<reference evidence="9 11" key="2">
    <citation type="submission" date="2019-04" db="EMBL/GenBank/DDBJ databases">
        <title>Long-read de novo sequencing of Cupriavidus necator H16.</title>
        <authorList>
            <person name="Little G.T."/>
            <person name="Ehsaan M."/>
            <person name="Arenas-Lopez C."/>
            <person name="Jawed K."/>
            <person name="Winzer K."/>
            <person name="Kovacs K."/>
            <person name="Malys N."/>
            <person name="Minton N.P."/>
        </authorList>
    </citation>
    <scope>NUCLEOTIDE SEQUENCE [LARGE SCALE GENOMIC DNA]</scope>
    <source>
        <strain evidence="9 11">H16</strain>
    </source>
</reference>
<dbReference type="OrthoDB" id="9783047at2"/>
<evidence type="ECO:0000313" key="9">
    <source>
        <dbReference type="EMBL" id="QCC03781.1"/>
    </source>
</evidence>